<dbReference type="AlphaFoldDB" id="A0A7R9K3A7"/>
<organism evidence="1">
    <name type="scientific">Timema genevievae</name>
    <name type="common">Walking stick</name>
    <dbReference type="NCBI Taxonomy" id="629358"/>
    <lineage>
        <taxon>Eukaryota</taxon>
        <taxon>Metazoa</taxon>
        <taxon>Ecdysozoa</taxon>
        <taxon>Arthropoda</taxon>
        <taxon>Hexapoda</taxon>
        <taxon>Insecta</taxon>
        <taxon>Pterygota</taxon>
        <taxon>Neoptera</taxon>
        <taxon>Polyneoptera</taxon>
        <taxon>Phasmatodea</taxon>
        <taxon>Timematodea</taxon>
        <taxon>Timematoidea</taxon>
        <taxon>Timematidae</taxon>
        <taxon>Timema</taxon>
    </lineage>
</organism>
<gene>
    <name evidence="1" type="ORF">TGEB3V08_LOCUS8120</name>
</gene>
<proteinExistence type="predicted"/>
<sequence>MGRKDGGDTPLRWKYHVGTSRTKLCAGRPPRTPVSCLDRFDESSAVLAELREWLTLLMAPFLFHDVSEA</sequence>
<protein>
    <submittedName>
        <fullName evidence="1">Uncharacterized protein</fullName>
    </submittedName>
</protein>
<reference evidence="1" key="1">
    <citation type="submission" date="2020-11" db="EMBL/GenBank/DDBJ databases">
        <authorList>
            <person name="Tran Van P."/>
        </authorList>
    </citation>
    <scope>NUCLEOTIDE SEQUENCE</scope>
</reference>
<name>A0A7R9K3A7_TIMGE</name>
<accession>A0A7R9K3A7</accession>
<dbReference type="EMBL" id="OE842958">
    <property type="protein sequence ID" value="CAD7601891.1"/>
    <property type="molecule type" value="Genomic_DNA"/>
</dbReference>
<evidence type="ECO:0000313" key="1">
    <source>
        <dbReference type="EMBL" id="CAD7601891.1"/>
    </source>
</evidence>